<feature type="transmembrane region" description="Helical" evidence="6">
    <location>
        <begin position="612"/>
        <end position="630"/>
    </location>
</feature>
<accession>A0AA38RT81</accession>
<feature type="transmembrane region" description="Helical" evidence="6">
    <location>
        <begin position="779"/>
        <end position="802"/>
    </location>
</feature>
<organism evidence="8 9">
    <name type="scientific">Pleurostoma richardsiae</name>
    <dbReference type="NCBI Taxonomy" id="41990"/>
    <lineage>
        <taxon>Eukaryota</taxon>
        <taxon>Fungi</taxon>
        <taxon>Dikarya</taxon>
        <taxon>Ascomycota</taxon>
        <taxon>Pezizomycotina</taxon>
        <taxon>Sordariomycetes</taxon>
        <taxon>Sordariomycetidae</taxon>
        <taxon>Calosphaeriales</taxon>
        <taxon>Pleurostomataceae</taxon>
        <taxon>Pleurostoma</taxon>
    </lineage>
</organism>
<dbReference type="PANTHER" id="PTHR47356">
    <property type="entry name" value="FAD-DEPENDENT MONOOXYGENASE ASQG-RELATED"/>
    <property type="match status" value="1"/>
</dbReference>
<protein>
    <submittedName>
        <fullName evidence="8">FAD/NAD(P)-binding domain-containing protein</fullName>
    </submittedName>
</protein>
<comment type="caution">
    <text evidence="8">The sequence shown here is derived from an EMBL/GenBank/DDBJ whole genome shotgun (WGS) entry which is preliminary data.</text>
</comment>
<dbReference type="EMBL" id="JANBVO010000015">
    <property type="protein sequence ID" value="KAJ9144948.1"/>
    <property type="molecule type" value="Genomic_DNA"/>
</dbReference>
<dbReference type="InterPro" id="IPR002938">
    <property type="entry name" value="FAD-bd"/>
</dbReference>
<dbReference type="InterPro" id="IPR036188">
    <property type="entry name" value="FAD/NAD-bd_sf"/>
</dbReference>
<feature type="domain" description="FAD-binding" evidence="7">
    <location>
        <begin position="290"/>
        <end position="348"/>
    </location>
</feature>
<dbReference type="Proteomes" id="UP001174694">
    <property type="component" value="Unassembled WGS sequence"/>
</dbReference>
<keyword evidence="6" id="KW-0812">Transmembrane</keyword>
<dbReference type="SUPFAM" id="SSF51905">
    <property type="entry name" value="FAD/NAD(P)-binding domain"/>
    <property type="match status" value="1"/>
</dbReference>
<evidence type="ECO:0000313" key="8">
    <source>
        <dbReference type="EMBL" id="KAJ9144948.1"/>
    </source>
</evidence>
<feature type="transmembrane region" description="Helical" evidence="6">
    <location>
        <begin position="501"/>
        <end position="521"/>
    </location>
</feature>
<evidence type="ECO:0000256" key="2">
    <source>
        <dbReference type="ARBA" id="ARBA00007992"/>
    </source>
</evidence>
<proteinExistence type="inferred from homology"/>
<keyword evidence="4" id="KW-0274">FAD</keyword>
<comment type="similarity">
    <text evidence="2">Belongs to the paxM FAD-dependent monooxygenase family.</text>
</comment>
<dbReference type="GO" id="GO:0004497">
    <property type="term" value="F:monooxygenase activity"/>
    <property type="evidence" value="ECO:0007669"/>
    <property type="project" value="InterPro"/>
</dbReference>
<sequence>MAQDKSFKVVIAGGSVAGLTLANMLQLTNIDYVILEAYPHIAPQVGASIGLLPHGNRILDQLGLFDKIKALSPPIDSFTFRDRYGVPVAQQGGIYRSFMERHGFPIVFLDRQMVLQVLYENLRDKSKVLTEKRVTRVELSEKGATAFATDGSSYAGDIVIGADGIHSTVREEMWRLGDKLQPGWFAPSEAEAIPCDYSCIFGISNPCPGINPGALNSIFREKSSYLVNGGPAGRVYWFHFAKLPKRLHGSEIPRYSKADLDKALKERADDNILPDLKFSALIKNKVAATMTALPEYVYRRWHFNRIITIGDSAHKFHPIGGHGGNAAIESAATLVNLLVEALGRSSSGHLTTPEINAIFERVQEIRRDKTVTVNKYSHEQQRTESLDTPLRKIQALYLLPLADGEDILYNFSSNIPASQKLDIADVNRGERLIPYGDELLSSPKRRGPYQWLLIAIYVACGLLVHYGMWIRSQSYGLDSQFGEIITTGTFPDDPAFPLKRTYIGIPVIDTYLVFLAAAYMPGLCGWDKRFGTLQMYFLGHLIQPIAIWSIESCRKRNAMTLLALPTIWFTLVQWAGVGIYMPLYYAAYTWVSDVEPYWWPLNRFVPIHYAKSLLWANLIGYVLPTILMFLPWKAPFTIQNFEALWQPAPMFVPLLTTIFGAIYSWRYPLTLEGKLTPRAKDQPGDIAELRLIYVITGAMGVLLHWGVMFKLLSSTDPNLTLSSVFIPDFSATPKVLGEGIRNLFMADFWGYYVASYVWCASAVWDLKRVGRTDADVGKAAVAILAAHFVLGPGAVMSAVWYWREGALARTIFTKTKTQ</sequence>
<evidence type="ECO:0000256" key="3">
    <source>
        <dbReference type="ARBA" id="ARBA00022630"/>
    </source>
</evidence>
<feature type="transmembrane region" description="Helical" evidence="6">
    <location>
        <begin position="690"/>
        <end position="712"/>
    </location>
</feature>
<gene>
    <name evidence="8" type="ORF">NKR23_g5692</name>
</gene>
<keyword evidence="5" id="KW-0560">Oxidoreductase</keyword>
<comment type="cofactor">
    <cofactor evidence="1">
        <name>FAD</name>
        <dbReference type="ChEBI" id="CHEBI:57692"/>
    </cofactor>
</comment>
<dbReference type="AlphaFoldDB" id="A0AA38RT81"/>
<dbReference type="Pfam" id="PF01494">
    <property type="entry name" value="FAD_binding_3"/>
    <property type="match status" value="2"/>
</dbReference>
<feature type="transmembrane region" description="Helical" evidence="6">
    <location>
        <begin position="451"/>
        <end position="470"/>
    </location>
</feature>
<dbReference type="PANTHER" id="PTHR47356:SF2">
    <property type="entry name" value="FAD-BINDING DOMAIN-CONTAINING PROTEIN-RELATED"/>
    <property type="match status" value="1"/>
</dbReference>
<feature type="transmembrane region" description="Helical" evidence="6">
    <location>
        <begin position="571"/>
        <end position="591"/>
    </location>
</feature>
<name>A0AA38RT81_9PEZI</name>
<evidence type="ECO:0000256" key="5">
    <source>
        <dbReference type="ARBA" id="ARBA00023002"/>
    </source>
</evidence>
<evidence type="ECO:0000313" key="9">
    <source>
        <dbReference type="Proteomes" id="UP001174694"/>
    </source>
</evidence>
<dbReference type="PRINTS" id="PR00420">
    <property type="entry name" value="RNGMNOXGNASE"/>
</dbReference>
<feature type="transmembrane region" description="Helical" evidence="6">
    <location>
        <begin position="650"/>
        <end position="669"/>
    </location>
</feature>
<feature type="domain" description="FAD-binding" evidence="7">
    <location>
        <begin position="8"/>
        <end position="172"/>
    </location>
</feature>
<evidence type="ECO:0000259" key="7">
    <source>
        <dbReference type="Pfam" id="PF01494"/>
    </source>
</evidence>
<evidence type="ECO:0000256" key="4">
    <source>
        <dbReference type="ARBA" id="ARBA00022827"/>
    </source>
</evidence>
<evidence type="ECO:0000256" key="1">
    <source>
        <dbReference type="ARBA" id="ARBA00001974"/>
    </source>
</evidence>
<dbReference type="Gene3D" id="3.50.50.60">
    <property type="entry name" value="FAD/NAD(P)-binding domain"/>
    <property type="match status" value="1"/>
</dbReference>
<reference evidence="8" key="1">
    <citation type="submission" date="2022-07" db="EMBL/GenBank/DDBJ databases">
        <title>Fungi with potential for degradation of polypropylene.</title>
        <authorList>
            <person name="Gostincar C."/>
        </authorList>
    </citation>
    <scope>NUCLEOTIDE SEQUENCE</scope>
    <source>
        <strain evidence="8">EXF-13308</strain>
    </source>
</reference>
<feature type="transmembrane region" description="Helical" evidence="6">
    <location>
        <begin position="533"/>
        <end position="551"/>
    </location>
</feature>
<evidence type="ECO:0000256" key="6">
    <source>
        <dbReference type="SAM" id="Phobius"/>
    </source>
</evidence>
<keyword evidence="6" id="KW-1133">Transmembrane helix</keyword>
<keyword evidence="3" id="KW-0285">Flavoprotein</keyword>
<dbReference type="GO" id="GO:0071949">
    <property type="term" value="F:FAD binding"/>
    <property type="evidence" value="ECO:0007669"/>
    <property type="project" value="InterPro"/>
</dbReference>
<dbReference type="InterPro" id="IPR050562">
    <property type="entry name" value="FAD_mOase_fung"/>
</dbReference>
<keyword evidence="6" id="KW-0472">Membrane</keyword>
<keyword evidence="9" id="KW-1185">Reference proteome</keyword>